<gene>
    <name evidence="11 12" type="primary">tal</name>
    <name evidence="12" type="ORF">QWJ41_19225</name>
</gene>
<dbReference type="RefSeq" id="WP_302710093.1">
    <property type="nucleotide sequence ID" value="NZ_JAULSC010000029.1"/>
</dbReference>
<keyword evidence="9 11" id="KW-0704">Schiff base</keyword>
<dbReference type="InterPro" id="IPR001585">
    <property type="entry name" value="TAL/FSA"/>
</dbReference>
<comment type="pathway">
    <text evidence="3 11">Carbohydrate degradation; pentose phosphate pathway; D-glyceraldehyde 3-phosphate and beta-D-fructose 6-phosphate from D-ribose 5-phosphate and D-xylulose 5-phosphate (non-oxidative stage): step 2/3.</text>
</comment>
<evidence type="ECO:0000256" key="9">
    <source>
        <dbReference type="ARBA" id="ARBA00023270"/>
    </source>
</evidence>
<name>A0ABT8TV81_9ACTN</name>
<dbReference type="InterPro" id="IPR013785">
    <property type="entry name" value="Aldolase_TIM"/>
</dbReference>
<dbReference type="PROSITE" id="PS01054">
    <property type="entry name" value="TRANSALDOLASE_1"/>
    <property type="match status" value="1"/>
</dbReference>
<keyword evidence="6 11" id="KW-0963">Cytoplasm</keyword>
<reference evidence="12" key="1">
    <citation type="submission" date="2023-06" db="EMBL/GenBank/DDBJ databases">
        <title>Genome sequence of Nocardioides sp. SOB44.</title>
        <authorList>
            <person name="Zhang G."/>
        </authorList>
    </citation>
    <scope>NUCLEOTIDE SEQUENCE</scope>
    <source>
        <strain evidence="12">SOB44</strain>
    </source>
</reference>
<dbReference type="InterPro" id="IPR018225">
    <property type="entry name" value="Transaldolase_AS"/>
</dbReference>
<dbReference type="SUPFAM" id="SSF51569">
    <property type="entry name" value="Aldolase"/>
    <property type="match status" value="1"/>
</dbReference>
<dbReference type="PIRSF" id="PIRSF036915">
    <property type="entry name" value="Trnald_Bac_Plnt"/>
    <property type="match status" value="1"/>
</dbReference>
<organism evidence="12 13">
    <name type="scientific">Nocardioides cremeus</name>
    <dbReference type="NCBI Taxonomy" id="3058044"/>
    <lineage>
        <taxon>Bacteria</taxon>
        <taxon>Bacillati</taxon>
        <taxon>Actinomycetota</taxon>
        <taxon>Actinomycetes</taxon>
        <taxon>Propionibacteriales</taxon>
        <taxon>Nocardioidaceae</taxon>
        <taxon>Nocardioides</taxon>
    </lineage>
</organism>
<dbReference type="PANTHER" id="PTHR10683">
    <property type="entry name" value="TRANSALDOLASE"/>
    <property type="match status" value="1"/>
</dbReference>
<comment type="subcellular location">
    <subcellularLocation>
        <location evidence="2 11">Cytoplasm</location>
    </subcellularLocation>
</comment>
<dbReference type="Pfam" id="PF00923">
    <property type="entry name" value="TAL_FSA"/>
    <property type="match status" value="1"/>
</dbReference>
<evidence type="ECO:0000313" key="12">
    <source>
        <dbReference type="EMBL" id="MDO3397866.1"/>
    </source>
</evidence>
<keyword evidence="13" id="KW-1185">Reference proteome</keyword>
<evidence type="ECO:0000256" key="5">
    <source>
        <dbReference type="ARBA" id="ARBA00013151"/>
    </source>
</evidence>
<evidence type="ECO:0000256" key="11">
    <source>
        <dbReference type="HAMAP-Rule" id="MF_00493"/>
    </source>
</evidence>
<evidence type="ECO:0000313" key="13">
    <source>
        <dbReference type="Proteomes" id="UP001168363"/>
    </source>
</evidence>
<protein>
    <recommendedName>
        <fullName evidence="5 11">Transaldolase</fullName>
        <ecNumber evidence="5 11">2.2.1.2</ecNumber>
    </recommendedName>
</protein>
<feature type="active site" description="Schiff-base intermediate with substrate" evidence="11">
    <location>
        <position position="139"/>
    </location>
</feature>
<evidence type="ECO:0000256" key="10">
    <source>
        <dbReference type="ARBA" id="ARBA00048810"/>
    </source>
</evidence>
<dbReference type="HAMAP" id="MF_00493">
    <property type="entry name" value="Transaldolase_2"/>
    <property type="match status" value="1"/>
</dbReference>
<proteinExistence type="inferred from homology"/>
<comment type="caution">
    <text evidence="12">The sequence shown here is derived from an EMBL/GenBank/DDBJ whole genome shotgun (WGS) entry which is preliminary data.</text>
</comment>
<dbReference type="EC" id="2.2.1.2" evidence="5 11"/>
<dbReference type="EMBL" id="JAULSC010000029">
    <property type="protein sequence ID" value="MDO3397866.1"/>
    <property type="molecule type" value="Genomic_DNA"/>
</dbReference>
<evidence type="ECO:0000256" key="1">
    <source>
        <dbReference type="ARBA" id="ARBA00003518"/>
    </source>
</evidence>
<dbReference type="PANTHER" id="PTHR10683:SF31">
    <property type="entry name" value="TRANSALDOLASE"/>
    <property type="match status" value="1"/>
</dbReference>
<dbReference type="Gene3D" id="3.20.20.70">
    <property type="entry name" value="Aldolase class I"/>
    <property type="match status" value="1"/>
</dbReference>
<evidence type="ECO:0000256" key="8">
    <source>
        <dbReference type="ARBA" id="ARBA00023126"/>
    </source>
</evidence>
<sequence length="368" mass="39776">MSDHLKDLSDAGVSIWLDDLSRERIETGNLAELVAAKHVVGVTTNPTIFASAIADGERYDDQVRRLVADGKNVDEVIFELTTEDVRNACDVLEPAAQATKHDGKVSIEVEPDLANDTDATIASAQALWKAVDRSNVLIKIPATQEGLPAITAAIAEGISVNVTLIFAITRYQDVMEAYLAGLEKAHEAGIDLSTIESVASFFVSRVDSEVDTRLEAIGTDEALELRGKAAVANARLAYAAYQDVIASERWARLAEAGANPQRPLWASTGVKNPDYPDTLYVTELVVADTVNTMPEKTLEAVADHADVQGDKVSGTADEAGATIERIREVGVDWNDVILALETEGVDKFKKSWTELVETVQGQMEKVTR</sequence>
<comment type="function">
    <text evidence="1 11">Transaldolase is important for the balance of metabolites in the pentose-phosphate pathway.</text>
</comment>
<dbReference type="GO" id="GO:0004801">
    <property type="term" value="F:transaldolase activity"/>
    <property type="evidence" value="ECO:0007669"/>
    <property type="project" value="UniProtKB-EC"/>
</dbReference>
<dbReference type="InterPro" id="IPR004732">
    <property type="entry name" value="Transaldolase_2"/>
</dbReference>
<keyword evidence="8 11" id="KW-0570">Pentose shunt</keyword>
<evidence type="ECO:0000256" key="2">
    <source>
        <dbReference type="ARBA" id="ARBA00004496"/>
    </source>
</evidence>
<dbReference type="NCBIfam" id="TIGR00876">
    <property type="entry name" value="tal_mycobact"/>
    <property type="match status" value="1"/>
</dbReference>
<comment type="similarity">
    <text evidence="4 11">Belongs to the transaldolase family. Type 2 subfamily.</text>
</comment>
<comment type="catalytic activity">
    <reaction evidence="10 11">
        <text>D-sedoheptulose 7-phosphate + D-glyceraldehyde 3-phosphate = D-erythrose 4-phosphate + beta-D-fructose 6-phosphate</text>
        <dbReference type="Rhea" id="RHEA:17053"/>
        <dbReference type="ChEBI" id="CHEBI:16897"/>
        <dbReference type="ChEBI" id="CHEBI:57483"/>
        <dbReference type="ChEBI" id="CHEBI:57634"/>
        <dbReference type="ChEBI" id="CHEBI:59776"/>
        <dbReference type="EC" id="2.2.1.2"/>
    </reaction>
</comment>
<dbReference type="NCBIfam" id="NF002881">
    <property type="entry name" value="PRK03343.1"/>
    <property type="match status" value="1"/>
</dbReference>
<evidence type="ECO:0000256" key="3">
    <source>
        <dbReference type="ARBA" id="ARBA00004857"/>
    </source>
</evidence>
<dbReference type="Proteomes" id="UP001168363">
    <property type="component" value="Unassembled WGS sequence"/>
</dbReference>
<evidence type="ECO:0000256" key="6">
    <source>
        <dbReference type="ARBA" id="ARBA00022490"/>
    </source>
</evidence>
<evidence type="ECO:0000256" key="4">
    <source>
        <dbReference type="ARBA" id="ARBA00008426"/>
    </source>
</evidence>
<keyword evidence="7 11" id="KW-0808">Transferase</keyword>
<evidence type="ECO:0000256" key="7">
    <source>
        <dbReference type="ARBA" id="ARBA00022679"/>
    </source>
</evidence>
<accession>A0ABT8TV81</accession>
<dbReference type="CDD" id="cd00955">
    <property type="entry name" value="Transaldolase_like"/>
    <property type="match status" value="1"/>
</dbReference>